<sequence length="207" mass="24480">MDRKWSQLDMELPHGSSPPFARVPGAPGTLEMENPFEKKSDEEILQAEYLKLKQEQQYYEITAIAQKKAIEDLSVKFEELKILKENPPKQTAKRRNLYATIQKHKADIEAFHLLNYESQRAVKILNDSCNRLDRDFKEYRERTKELESDFEQLKDQFYEEVTQEQDELEEKDNMIEGLVDSNEMLAQKVKDKETFIEKLQEKLTTLS</sequence>
<dbReference type="Proteomes" id="UP000008281">
    <property type="component" value="Unassembled WGS sequence"/>
</dbReference>
<dbReference type="HOGENOM" id="CLU_1327476_0_0_1"/>
<dbReference type="GeneID" id="9810737"/>
<dbReference type="CTD" id="9810737"/>
<gene>
    <name evidence="3" type="ORF">CRE_21532</name>
</gene>
<organism evidence="4">
    <name type="scientific">Caenorhabditis remanei</name>
    <name type="common">Caenorhabditis vulgaris</name>
    <dbReference type="NCBI Taxonomy" id="31234"/>
    <lineage>
        <taxon>Eukaryota</taxon>
        <taxon>Metazoa</taxon>
        <taxon>Ecdysozoa</taxon>
        <taxon>Nematoda</taxon>
        <taxon>Chromadorea</taxon>
        <taxon>Rhabditida</taxon>
        <taxon>Rhabditina</taxon>
        <taxon>Rhabditomorpha</taxon>
        <taxon>Rhabditoidea</taxon>
        <taxon>Rhabditidae</taxon>
        <taxon>Peloderinae</taxon>
        <taxon>Caenorhabditis</taxon>
    </lineage>
</organism>
<keyword evidence="1" id="KW-0175">Coiled coil</keyword>
<dbReference type="RefSeq" id="XP_003093837.2">
    <property type="nucleotide sequence ID" value="XM_003093789.2"/>
</dbReference>
<dbReference type="KEGG" id="crq:GCK72_011719"/>
<dbReference type="InParanoid" id="E3NCQ0"/>
<evidence type="ECO:0000256" key="2">
    <source>
        <dbReference type="SAM" id="MobiDB-lite"/>
    </source>
</evidence>
<evidence type="ECO:0000313" key="4">
    <source>
        <dbReference type="Proteomes" id="UP000008281"/>
    </source>
</evidence>
<feature type="coiled-coil region" evidence="1">
    <location>
        <begin position="122"/>
        <end position="202"/>
    </location>
</feature>
<accession>E3NCQ0</accession>
<proteinExistence type="predicted"/>
<evidence type="ECO:0000256" key="1">
    <source>
        <dbReference type="SAM" id="Coils"/>
    </source>
</evidence>
<feature type="region of interest" description="Disordered" evidence="2">
    <location>
        <begin position="1"/>
        <end position="35"/>
    </location>
</feature>
<name>E3NCQ0_CAERE</name>
<reference evidence="3" key="1">
    <citation type="submission" date="2007-07" db="EMBL/GenBank/DDBJ databases">
        <title>PCAP assembly of the Caenorhabditis remanei genome.</title>
        <authorList>
            <consortium name="The Caenorhabditis remanei Sequencing Consortium"/>
            <person name="Wilson R.K."/>
        </authorList>
    </citation>
    <scope>NUCLEOTIDE SEQUENCE [LARGE SCALE GENOMIC DNA]</scope>
    <source>
        <strain evidence="3">PB4641</strain>
    </source>
</reference>
<evidence type="ECO:0000313" key="3">
    <source>
        <dbReference type="EMBL" id="EFO93279.1"/>
    </source>
</evidence>
<dbReference type="AlphaFoldDB" id="E3NCQ0"/>
<dbReference type="EMBL" id="DS268600">
    <property type="protein sequence ID" value="EFO93279.1"/>
    <property type="molecule type" value="Genomic_DNA"/>
</dbReference>
<keyword evidence="4" id="KW-1185">Reference proteome</keyword>
<protein>
    <submittedName>
        <fullName evidence="3">Uncharacterized protein</fullName>
    </submittedName>
</protein>